<dbReference type="Proteomes" id="UP000305546">
    <property type="component" value="Unassembled WGS sequence"/>
</dbReference>
<dbReference type="PANTHER" id="PTHR43133">
    <property type="entry name" value="RNA POLYMERASE ECF-TYPE SIGMA FACTO"/>
    <property type="match status" value="1"/>
</dbReference>
<dbReference type="InterPro" id="IPR013325">
    <property type="entry name" value="RNA_pol_sigma_r2"/>
</dbReference>
<dbReference type="OrthoDB" id="5244716at2"/>
<dbReference type="SUPFAM" id="SSF88659">
    <property type="entry name" value="Sigma3 and sigma4 domains of RNA polymerase sigma factors"/>
    <property type="match status" value="1"/>
</dbReference>
<dbReference type="InterPro" id="IPR014284">
    <property type="entry name" value="RNA_pol_sigma-70_dom"/>
</dbReference>
<dbReference type="InterPro" id="IPR007627">
    <property type="entry name" value="RNA_pol_sigma70_r2"/>
</dbReference>
<dbReference type="Gene3D" id="1.10.1740.10">
    <property type="match status" value="1"/>
</dbReference>
<keyword evidence="2" id="KW-0805">Transcription regulation</keyword>
<evidence type="ECO:0000256" key="3">
    <source>
        <dbReference type="ARBA" id="ARBA00023082"/>
    </source>
</evidence>
<dbReference type="InterPro" id="IPR036388">
    <property type="entry name" value="WH-like_DNA-bd_sf"/>
</dbReference>
<evidence type="ECO:0000256" key="4">
    <source>
        <dbReference type="ARBA" id="ARBA00023125"/>
    </source>
</evidence>
<dbReference type="Pfam" id="PF08281">
    <property type="entry name" value="Sigma70_r4_2"/>
    <property type="match status" value="1"/>
</dbReference>
<dbReference type="GO" id="GO:0003677">
    <property type="term" value="F:DNA binding"/>
    <property type="evidence" value="ECO:0007669"/>
    <property type="project" value="UniProtKB-KW"/>
</dbReference>
<evidence type="ECO:0000313" key="8">
    <source>
        <dbReference type="EMBL" id="TNC28269.1"/>
    </source>
</evidence>
<evidence type="ECO:0000256" key="1">
    <source>
        <dbReference type="ARBA" id="ARBA00010641"/>
    </source>
</evidence>
<reference evidence="8 9" key="1">
    <citation type="submission" date="2019-06" db="EMBL/GenBank/DDBJ databases">
        <title>Amycolatopsis alkalitolerans sp. nov., isolated from Gastrodia elata Blume.</title>
        <authorList>
            <person name="Narsing Rao M.P."/>
            <person name="Li W.J."/>
        </authorList>
    </citation>
    <scope>NUCLEOTIDE SEQUENCE [LARGE SCALE GENOMIC DNA]</scope>
    <source>
        <strain evidence="8 9">SYSUP0005</strain>
    </source>
</reference>
<dbReference type="InterPro" id="IPR039425">
    <property type="entry name" value="RNA_pol_sigma-70-like"/>
</dbReference>
<dbReference type="PANTHER" id="PTHR43133:SF8">
    <property type="entry name" value="RNA POLYMERASE SIGMA FACTOR HI_1459-RELATED"/>
    <property type="match status" value="1"/>
</dbReference>
<feature type="domain" description="RNA polymerase sigma-70 region 2" evidence="6">
    <location>
        <begin position="2"/>
        <end position="60"/>
    </location>
</feature>
<accession>A0A5C4M532</accession>
<evidence type="ECO:0000256" key="5">
    <source>
        <dbReference type="ARBA" id="ARBA00023163"/>
    </source>
</evidence>
<dbReference type="InterPro" id="IPR013249">
    <property type="entry name" value="RNA_pol_sigma70_r4_t2"/>
</dbReference>
<dbReference type="Gene3D" id="1.10.10.10">
    <property type="entry name" value="Winged helix-like DNA-binding domain superfamily/Winged helix DNA-binding domain"/>
    <property type="match status" value="1"/>
</dbReference>
<organism evidence="8 9">
    <name type="scientific">Amycolatopsis alkalitolerans</name>
    <dbReference type="NCBI Taxonomy" id="2547244"/>
    <lineage>
        <taxon>Bacteria</taxon>
        <taxon>Bacillati</taxon>
        <taxon>Actinomycetota</taxon>
        <taxon>Actinomycetes</taxon>
        <taxon>Pseudonocardiales</taxon>
        <taxon>Pseudonocardiaceae</taxon>
        <taxon>Amycolatopsis</taxon>
    </lineage>
</organism>
<dbReference type="Pfam" id="PF04542">
    <property type="entry name" value="Sigma70_r2"/>
    <property type="match status" value="1"/>
</dbReference>
<keyword evidence="3" id="KW-0731">Sigma factor</keyword>
<evidence type="ECO:0000256" key="2">
    <source>
        <dbReference type="ARBA" id="ARBA00023015"/>
    </source>
</evidence>
<keyword evidence="4" id="KW-0238">DNA-binding</keyword>
<comment type="similarity">
    <text evidence="1">Belongs to the sigma-70 factor family. ECF subfamily.</text>
</comment>
<proteinExistence type="inferred from homology"/>
<comment type="caution">
    <text evidence="8">The sequence shown here is derived from an EMBL/GenBank/DDBJ whole genome shotgun (WGS) entry which is preliminary data.</text>
</comment>
<evidence type="ECO:0000259" key="6">
    <source>
        <dbReference type="Pfam" id="PF04542"/>
    </source>
</evidence>
<dbReference type="InterPro" id="IPR013324">
    <property type="entry name" value="RNA_pol_sigma_r3/r4-like"/>
</dbReference>
<dbReference type="GO" id="GO:0006352">
    <property type="term" value="P:DNA-templated transcription initiation"/>
    <property type="evidence" value="ECO:0007669"/>
    <property type="project" value="InterPro"/>
</dbReference>
<evidence type="ECO:0000313" key="9">
    <source>
        <dbReference type="Proteomes" id="UP000305546"/>
    </source>
</evidence>
<gene>
    <name evidence="8" type="ORF">FG385_06365</name>
</gene>
<dbReference type="CDD" id="cd06171">
    <property type="entry name" value="Sigma70_r4"/>
    <property type="match status" value="1"/>
</dbReference>
<dbReference type="SUPFAM" id="SSF88946">
    <property type="entry name" value="Sigma2 domain of RNA polymerase sigma factors"/>
    <property type="match status" value="1"/>
</dbReference>
<name>A0A5C4M532_9PSEU</name>
<dbReference type="AlphaFoldDB" id="A0A5C4M532"/>
<evidence type="ECO:0000259" key="7">
    <source>
        <dbReference type="Pfam" id="PF08281"/>
    </source>
</evidence>
<feature type="domain" description="RNA polymerase sigma factor 70 region 4 type 2" evidence="7">
    <location>
        <begin position="113"/>
        <end position="161"/>
    </location>
</feature>
<dbReference type="NCBIfam" id="TIGR02937">
    <property type="entry name" value="sigma70-ECF"/>
    <property type="match status" value="1"/>
</dbReference>
<dbReference type="EMBL" id="VDFW01000004">
    <property type="protein sequence ID" value="TNC28269.1"/>
    <property type="molecule type" value="Genomic_DNA"/>
</dbReference>
<protein>
    <submittedName>
        <fullName evidence="8">Sigma-70 family RNA polymerase sigma factor</fullName>
    </submittedName>
</protein>
<sequence length="173" mass="19361">MVSFARTLVASPAAAEEAAQEAWVQVLQAGDSFEGRSSVATWLFGIVKRTASRHRQRESRIRAHELLPDDDTDPLAGRIHPAGHPEAGHWRDPPSKRFLPEDGTIARELTEHLHAALEALPPRQRRLVILRDLIGMSADEVAEVLAISGQAQRALLYRARGNLRAELERRYIR</sequence>
<keyword evidence="5" id="KW-0804">Transcription</keyword>
<dbReference type="GO" id="GO:0016987">
    <property type="term" value="F:sigma factor activity"/>
    <property type="evidence" value="ECO:0007669"/>
    <property type="project" value="UniProtKB-KW"/>
</dbReference>
<keyword evidence="9" id="KW-1185">Reference proteome</keyword>